<dbReference type="SUPFAM" id="SSF53756">
    <property type="entry name" value="UDP-Glycosyltransferase/glycogen phosphorylase"/>
    <property type="match status" value="1"/>
</dbReference>
<dbReference type="CDD" id="cd03801">
    <property type="entry name" value="GT4_PimA-like"/>
    <property type="match status" value="1"/>
</dbReference>
<feature type="domain" description="Glycosyltransferase subfamily 4-like N-terminal" evidence="2">
    <location>
        <begin position="20"/>
        <end position="192"/>
    </location>
</feature>
<dbReference type="Pfam" id="PF00534">
    <property type="entry name" value="Glycos_transf_1"/>
    <property type="match status" value="1"/>
</dbReference>
<dbReference type="PANTHER" id="PTHR45947:SF3">
    <property type="entry name" value="SULFOQUINOVOSYL TRANSFERASE SQD2"/>
    <property type="match status" value="1"/>
</dbReference>
<dbReference type="Pfam" id="PF13439">
    <property type="entry name" value="Glyco_transf_4"/>
    <property type="match status" value="1"/>
</dbReference>
<protein>
    <submittedName>
        <fullName evidence="3">Glycosyltransferase family 4 protein</fullName>
    </submittedName>
</protein>
<dbReference type="GO" id="GO:0016757">
    <property type="term" value="F:glycosyltransferase activity"/>
    <property type="evidence" value="ECO:0007669"/>
    <property type="project" value="InterPro"/>
</dbReference>
<proteinExistence type="predicted"/>
<dbReference type="RefSeq" id="WP_262435921.1">
    <property type="nucleotide sequence ID" value="NZ_JACRTF010000001.1"/>
</dbReference>
<dbReference type="EMBL" id="JACRTF010000001">
    <property type="protein sequence ID" value="MBC8594832.1"/>
    <property type="molecule type" value="Genomic_DNA"/>
</dbReference>
<evidence type="ECO:0000259" key="1">
    <source>
        <dbReference type="Pfam" id="PF00534"/>
    </source>
</evidence>
<keyword evidence="4" id="KW-1185">Reference proteome</keyword>
<reference evidence="3" key="1">
    <citation type="submission" date="2020-08" db="EMBL/GenBank/DDBJ databases">
        <title>Genome public.</title>
        <authorList>
            <person name="Liu C."/>
            <person name="Sun Q."/>
        </authorList>
    </citation>
    <scope>NUCLEOTIDE SEQUENCE</scope>
    <source>
        <strain evidence="3">N12</strain>
    </source>
</reference>
<evidence type="ECO:0000259" key="2">
    <source>
        <dbReference type="Pfam" id="PF13439"/>
    </source>
</evidence>
<gene>
    <name evidence="3" type="ORF">H8744_16605</name>
</gene>
<dbReference type="PANTHER" id="PTHR45947">
    <property type="entry name" value="SULFOQUINOVOSYL TRANSFERASE SQD2"/>
    <property type="match status" value="1"/>
</dbReference>
<dbReference type="Proteomes" id="UP000651085">
    <property type="component" value="Unassembled WGS sequence"/>
</dbReference>
<dbReference type="InterPro" id="IPR028098">
    <property type="entry name" value="Glyco_trans_4-like_N"/>
</dbReference>
<name>A0A926FA09_9BACT</name>
<evidence type="ECO:0000313" key="3">
    <source>
        <dbReference type="EMBL" id="MBC8594832.1"/>
    </source>
</evidence>
<dbReference type="InterPro" id="IPR050194">
    <property type="entry name" value="Glycosyltransferase_grp1"/>
</dbReference>
<feature type="domain" description="Glycosyl transferase family 1" evidence="1">
    <location>
        <begin position="207"/>
        <end position="369"/>
    </location>
</feature>
<evidence type="ECO:0000313" key="4">
    <source>
        <dbReference type="Proteomes" id="UP000651085"/>
    </source>
</evidence>
<accession>A0A926FA09</accession>
<comment type="caution">
    <text evidence="3">The sequence shown here is derived from an EMBL/GenBank/DDBJ whole genome shotgun (WGS) entry which is preliminary data.</text>
</comment>
<dbReference type="Gene3D" id="3.40.50.2000">
    <property type="entry name" value="Glycogen Phosphorylase B"/>
    <property type="match status" value="2"/>
</dbReference>
<dbReference type="InterPro" id="IPR001296">
    <property type="entry name" value="Glyco_trans_1"/>
</dbReference>
<dbReference type="AlphaFoldDB" id="A0A926FA09"/>
<sequence length="395" mass="45950">MKIVYVARKFLEGFAYQDNELADMHARLGHEVTVITSQSDDSSLYFDMSLIKKSKAVSSKKKSADFRIIRLPLKHKVNFRFWEFKNLISTLEEIEPDLIFFHGSPMFCLLDLAKYKKKHPGITLVMDCHNDYNNAGHGIVSRVLMHKIIYRSIIYKTRNEVDLYYYLAPNIRIFMKDMYRIPDRKLKFLPRGGILENMDFANEVKIRREIREQLHIGTDDVVVISGGKLDSKKMSHHLCEAINDLNKPNVHLILFGTVDKNYEEQLQKAVNGNPKIHLIGWIASENVYNYFFASDIACFPGGHSVMWEQAICCGLPLIVKDWYKGMYYLNVKRNVLLLEDSDVRYIKPALSSLIDHPELRVEMSLNARNEGQKFFSYRRIAESILADTRLKIKNQ</sequence>
<organism evidence="3 4">
    <name type="scientific">Jilunia laotingensis</name>
    <dbReference type="NCBI Taxonomy" id="2763675"/>
    <lineage>
        <taxon>Bacteria</taxon>
        <taxon>Pseudomonadati</taxon>
        <taxon>Bacteroidota</taxon>
        <taxon>Bacteroidia</taxon>
        <taxon>Bacteroidales</taxon>
        <taxon>Bacteroidaceae</taxon>
        <taxon>Jilunia</taxon>
    </lineage>
</organism>